<evidence type="ECO:0000313" key="8">
    <source>
        <dbReference type="WBParaSite" id="ACRNAN_scaffold1412.g32445.t1"/>
    </source>
</evidence>
<name>A0A914CV80_9BILA</name>
<reference evidence="8" key="1">
    <citation type="submission" date="2022-11" db="UniProtKB">
        <authorList>
            <consortium name="WormBaseParasite"/>
        </authorList>
    </citation>
    <scope>IDENTIFICATION</scope>
</reference>
<keyword evidence="3" id="KW-0964">Secreted</keyword>
<evidence type="ECO:0000256" key="4">
    <source>
        <dbReference type="ARBA" id="ARBA00022729"/>
    </source>
</evidence>
<evidence type="ECO:0000256" key="3">
    <source>
        <dbReference type="ARBA" id="ARBA00022525"/>
    </source>
</evidence>
<evidence type="ECO:0000256" key="2">
    <source>
        <dbReference type="ARBA" id="ARBA00009034"/>
    </source>
</evidence>
<dbReference type="InterPro" id="IPR036438">
    <property type="entry name" value="Insulin-like_sf"/>
</dbReference>
<dbReference type="SUPFAM" id="SSF56994">
    <property type="entry name" value="Insulin-like"/>
    <property type="match status" value="1"/>
</dbReference>
<dbReference type="Proteomes" id="UP000887540">
    <property type="component" value="Unplaced"/>
</dbReference>
<evidence type="ECO:0000256" key="5">
    <source>
        <dbReference type="ARBA" id="ARBA00023157"/>
    </source>
</evidence>
<dbReference type="AlphaFoldDB" id="A0A914CV80"/>
<dbReference type="PROSITE" id="PS00262">
    <property type="entry name" value="INSULIN"/>
    <property type="match status" value="1"/>
</dbReference>
<dbReference type="InterPro" id="IPR022353">
    <property type="entry name" value="Insulin_CS"/>
</dbReference>
<dbReference type="Pfam" id="PF03488">
    <property type="entry name" value="Ins_beta"/>
    <property type="match status" value="1"/>
</dbReference>
<comment type="similarity">
    <text evidence="2">Belongs to the insulin family.</text>
</comment>
<proteinExistence type="inferred from homology"/>
<organism evidence="7 8">
    <name type="scientific">Acrobeloides nanus</name>
    <dbReference type="NCBI Taxonomy" id="290746"/>
    <lineage>
        <taxon>Eukaryota</taxon>
        <taxon>Metazoa</taxon>
        <taxon>Ecdysozoa</taxon>
        <taxon>Nematoda</taxon>
        <taxon>Chromadorea</taxon>
        <taxon>Rhabditida</taxon>
        <taxon>Tylenchina</taxon>
        <taxon>Cephalobomorpha</taxon>
        <taxon>Cephaloboidea</taxon>
        <taxon>Cephalobidae</taxon>
        <taxon>Acrobeloides</taxon>
    </lineage>
</organism>
<evidence type="ECO:0000256" key="1">
    <source>
        <dbReference type="ARBA" id="ARBA00004613"/>
    </source>
</evidence>
<keyword evidence="4 6" id="KW-0732">Signal</keyword>
<evidence type="ECO:0000313" key="7">
    <source>
        <dbReference type="Proteomes" id="UP000887540"/>
    </source>
</evidence>
<comment type="subcellular location">
    <subcellularLocation>
        <location evidence="1">Secreted</location>
    </subcellularLocation>
</comment>
<keyword evidence="5" id="KW-1015">Disulfide bond</keyword>
<evidence type="ECO:0000256" key="6">
    <source>
        <dbReference type="SAM" id="SignalP"/>
    </source>
</evidence>
<keyword evidence="7" id="KW-1185">Reference proteome</keyword>
<accession>A0A914CV80</accession>
<dbReference type="WBParaSite" id="ACRNAN_scaffold1412.g32445.t1">
    <property type="protein sequence ID" value="ACRNAN_scaffold1412.g32445.t1"/>
    <property type="gene ID" value="ACRNAN_scaffold1412.g32445"/>
</dbReference>
<dbReference type="GO" id="GO:0005179">
    <property type="term" value="F:hormone activity"/>
    <property type="evidence" value="ECO:0007669"/>
    <property type="project" value="InterPro"/>
</dbReference>
<dbReference type="InterPro" id="IPR003235">
    <property type="entry name" value="Nem_insulin-like_b-type"/>
</dbReference>
<protein>
    <submittedName>
        <fullName evidence="8">Uncharacterized protein</fullName>
    </submittedName>
</protein>
<dbReference type="GO" id="GO:0005576">
    <property type="term" value="C:extracellular region"/>
    <property type="evidence" value="ECO:0007669"/>
    <property type="project" value="UniProtKB-SubCell"/>
</dbReference>
<feature type="chain" id="PRO_5037724062" evidence="6">
    <location>
        <begin position="22"/>
        <end position="78"/>
    </location>
</feature>
<feature type="signal peptide" evidence="6">
    <location>
        <begin position="1"/>
        <end position="21"/>
    </location>
</feature>
<sequence length="78" mass="8644">MDKFLVILSLSLLMTLVPCDGEVKTKLCGNTLVKKVMRTCDYCVVEEFSRSSGLGNICCKEGCTMKQLKSVCCQDNLK</sequence>